<protein>
    <submittedName>
        <fullName evidence="1">Uncharacterized protein</fullName>
    </submittedName>
</protein>
<dbReference type="EMBL" id="MHCI01000018">
    <property type="protein sequence ID" value="OGY16239.1"/>
    <property type="molecule type" value="Genomic_DNA"/>
</dbReference>
<reference evidence="1 2" key="1">
    <citation type="journal article" date="2016" name="Nat. Commun.">
        <title>Thousands of microbial genomes shed light on interconnected biogeochemical processes in an aquifer system.</title>
        <authorList>
            <person name="Anantharaman K."/>
            <person name="Brown C.T."/>
            <person name="Hug L.A."/>
            <person name="Sharon I."/>
            <person name="Castelle C.J."/>
            <person name="Probst A.J."/>
            <person name="Thomas B.C."/>
            <person name="Singh A."/>
            <person name="Wilkins M.J."/>
            <person name="Karaoz U."/>
            <person name="Brodie E.L."/>
            <person name="Williams K.H."/>
            <person name="Hubbard S.S."/>
            <person name="Banfield J.F."/>
        </authorList>
    </citation>
    <scope>NUCLEOTIDE SEQUENCE [LARGE SCALE GENOMIC DNA]</scope>
</reference>
<organism evidence="1 2">
    <name type="scientific">Candidatus Chisholmbacteria bacterium RIFCSPHIGHO2_01_FULL_49_18</name>
    <dbReference type="NCBI Taxonomy" id="1797590"/>
    <lineage>
        <taxon>Bacteria</taxon>
        <taxon>Candidatus Chisholmiibacteriota</taxon>
    </lineage>
</organism>
<comment type="caution">
    <text evidence="1">The sequence shown here is derived from an EMBL/GenBank/DDBJ whole genome shotgun (WGS) entry which is preliminary data.</text>
</comment>
<dbReference type="AlphaFoldDB" id="A0A1G1VLF3"/>
<gene>
    <name evidence="1" type="ORF">A2785_01455</name>
</gene>
<evidence type="ECO:0000313" key="2">
    <source>
        <dbReference type="Proteomes" id="UP000179069"/>
    </source>
</evidence>
<accession>A0A1G1VLF3</accession>
<name>A0A1G1VLF3_9BACT</name>
<sequence>MCQAVIDHFFAHPKKWSKEKMPHAASVAGPSTPLAVGSALFFSGSLPKFPPVSFGFPLKKSGSSRTDSAKGISFDKLRYGFHDGISDLSRIKAYINVV</sequence>
<evidence type="ECO:0000313" key="1">
    <source>
        <dbReference type="EMBL" id="OGY16239.1"/>
    </source>
</evidence>
<dbReference type="Proteomes" id="UP000179069">
    <property type="component" value="Unassembled WGS sequence"/>
</dbReference>
<proteinExistence type="predicted"/>